<name>A0A150T793_SORCE</name>
<dbReference type="EMBL" id="JELX01000566">
    <property type="protein sequence ID" value="KYF63911.1"/>
    <property type="molecule type" value="Genomic_DNA"/>
</dbReference>
<dbReference type="AlphaFoldDB" id="A0A150T793"/>
<gene>
    <name evidence="1" type="ORF">BE04_12260</name>
    <name evidence="2" type="ORF">BE21_07160</name>
</gene>
<organism evidence="2 3">
    <name type="scientific">Sorangium cellulosum</name>
    <name type="common">Polyangium cellulosum</name>
    <dbReference type="NCBI Taxonomy" id="56"/>
    <lineage>
        <taxon>Bacteria</taxon>
        <taxon>Pseudomonadati</taxon>
        <taxon>Myxococcota</taxon>
        <taxon>Polyangia</taxon>
        <taxon>Polyangiales</taxon>
        <taxon>Polyangiaceae</taxon>
        <taxon>Sorangium</taxon>
    </lineage>
</organism>
<dbReference type="Proteomes" id="UP000075604">
    <property type="component" value="Unassembled WGS sequence"/>
</dbReference>
<dbReference type="Proteomes" id="UP000075502">
    <property type="component" value="Unassembled WGS sequence"/>
</dbReference>
<sequence length="197" mass="21089">MDGVTATFSLTCDASALSVSYSIENRSGADVGLFNRIARIELDGSTSYDPANVYVDFTDEILFLRKAPLVVPSGLSAGGVRLPAVTLVPSGQRFAERFALPVPVPVCEPMRRALLSNKAGGAQVVADRLVHARRVEVVLGAFRSGPDLQYRELFPAAPGVLAVWPPGVAAARQEQLTVTERLRSPLPVLDYRVATAE</sequence>
<accession>A0A150T793</accession>
<evidence type="ECO:0000313" key="1">
    <source>
        <dbReference type="EMBL" id="KYF63911.1"/>
    </source>
</evidence>
<reference evidence="3 4" key="1">
    <citation type="submission" date="2014-02" db="EMBL/GenBank/DDBJ databases">
        <title>The small core and large imbalanced accessory genome model reveals a collaborative survival strategy of Sorangium cellulosum strains in nature.</title>
        <authorList>
            <person name="Han K."/>
            <person name="Peng R."/>
            <person name="Blom J."/>
            <person name="Li Y.-Z."/>
        </authorList>
    </citation>
    <scope>NUCLEOTIDE SEQUENCE [LARGE SCALE GENOMIC DNA]</scope>
    <source>
        <strain evidence="2 3">So0007-03</strain>
        <strain evidence="1 4">So0157-18</strain>
    </source>
</reference>
<dbReference type="EMBL" id="JEME01003398">
    <property type="protein sequence ID" value="KYG00572.1"/>
    <property type="molecule type" value="Genomic_DNA"/>
</dbReference>
<evidence type="ECO:0000313" key="4">
    <source>
        <dbReference type="Proteomes" id="UP000075604"/>
    </source>
</evidence>
<comment type="caution">
    <text evidence="2">The sequence shown here is derived from an EMBL/GenBank/DDBJ whole genome shotgun (WGS) entry which is preliminary data.</text>
</comment>
<evidence type="ECO:0000313" key="2">
    <source>
        <dbReference type="EMBL" id="KYG00572.1"/>
    </source>
</evidence>
<proteinExistence type="predicted"/>
<evidence type="ECO:0000313" key="3">
    <source>
        <dbReference type="Proteomes" id="UP000075502"/>
    </source>
</evidence>
<protein>
    <submittedName>
        <fullName evidence="2">Uncharacterized protein</fullName>
    </submittedName>
</protein>